<dbReference type="InterPro" id="IPR001128">
    <property type="entry name" value="Cyt_P450"/>
</dbReference>
<comment type="similarity">
    <text evidence="1">Belongs to the cytochrome P450 family.</text>
</comment>
<evidence type="ECO:0000256" key="4">
    <source>
        <dbReference type="SAM" id="Phobius"/>
    </source>
</evidence>
<name>A0AAE1J8D7_9FABA</name>
<dbReference type="GO" id="GO:0020037">
    <property type="term" value="F:heme binding"/>
    <property type="evidence" value="ECO:0007669"/>
    <property type="project" value="InterPro"/>
</dbReference>
<dbReference type="EMBL" id="JAWXYG010000008">
    <property type="protein sequence ID" value="KAK4264421.1"/>
    <property type="molecule type" value="Genomic_DNA"/>
</dbReference>
<dbReference type="InterPro" id="IPR002401">
    <property type="entry name" value="Cyt_P450_E_grp-I"/>
</dbReference>
<keyword evidence="2" id="KW-0479">Metal-binding</keyword>
<accession>A0AAE1J8D7</accession>
<dbReference type="AlphaFoldDB" id="A0AAE1J8D7"/>
<evidence type="ECO:0000256" key="2">
    <source>
        <dbReference type="ARBA" id="ARBA00022723"/>
    </source>
</evidence>
<dbReference type="Proteomes" id="UP001293593">
    <property type="component" value="Unassembled WGS sequence"/>
</dbReference>
<reference evidence="5" key="1">
    <citation type="submission" date="2023-10" db="EMBL/GenBank/DDBJ databases">
        <title>Chromosome-level genome of the transformable northern wattle, Acacia crassicarpa.</title>
        <authorList>
            <person name="Massaro I."/>
            <person name="Sinha N.R."/>
            <person name="Poethig S."/>
            <person name="Leichty A.R."/>
        </authorList>
    </citation>
    <scope>NUCLEOTIDE SEQUENCE</scope>
    <source>
        <strain evidence="5">Acra3RX</strain>
        <tissue evidence="5">Leaf</tissue>
    </source>
</reference>
<keyword evidence="4" id="KW-1133">Transmembrane helix</keyword>
<evidence type="ECO:0008006" key="7">
    <source>
        <dbReference type="Google" id="ProtNLM"/>
    </source>
</evidence>
<evidence type="ECO:0000313" key="5">
    <source>
        <dbReference type="EMBL" id="KAK4264421.1"/>
    </source>
</evidence>
<dbReference type="GO" id="GO:0005506">
    <property type="term" value="F:iron ion binding"/>
    <property type="evidence" value="ECO:0007669"/>
    <property type="project" value="InterPro"/>
</dbReference>
<evidence type="ECO:0000256" key="1">
    <source>
        <dbReference type="ARBA" id="ARBA00010617"/>
    </source>
</evidence>
<organism evidence="5 6">
    <name type="scientific">Acacia crassicarpa</name>
    <name type="common">northern wattle</name>
    <dbReference type="NCBI Taxonomy" id="499986"/>
    <lineage>
        <taxon>Eukaryota</taxon>
        <taxon>Viridiplantae</taxon>
        <taxon>Streptophyta</taxon>
        <taxon>Embryophyta</taxon>
        <taxon>Tracheophyta</taxon>
        <taxon>Spermatophyta</taxon>
        <taxon>Magnoliopsida</taxon>
        <taxon>eudicotyledons</taxon>
        <taxon>Gunneridae</taxon>
        <taxon>Pentapetalae</taxon>
        <taxon>rosids</taxon>
        <taxon>fabids</taxon>
        <taxon>Fabales</taxon>
        <taxon>Fabaceae</taxon>
        <taxon>Caesalpinioideae</taxon>
        <taxon>mimosoid clade</taxon>
        <taxon>Acacieae</taxon>
        <taxon>Acacia</taxon>
    </lineage>
</organism>
<keyword evidence="4" id="KW-0812">Transmembrane</keyword>
<dbReference type="GO" id="GO:0004497">
    <property type="term" value="F:monooxygenase activity"/>
    <property type="evidence" value="ECO:0007669"/>
    <property type="project" value="InterPro"/>
</dbReference>
<keyword evidence="6" id="KW-1185">Reference proteome</keyword>
<dbReference type="PANTHER" id="PTHR47955">
    <property type="entry name" value="CYTOCHROME P450 FAMILY 71 PROTEIN"/>
    <property type="match status" value="1"/>
</dbReference>
<dbReference type="InterPro" id="IPR036396">
    <property type="entry name" value="Cyt_P450_sf"/>
</dbReference>
<keyword evidence="4" id="KW-0472">Membrane</keyword>
<evidence type="ECO:0000256" key="3">
    <source>
        <dbReference type="ARBA" id="ARBA00023004"/>
    </source>
</evidence>
<gene>
    <name evidence="5" type="ORF">QN277_025600</name>
</gene>
<feature type="transmembrane region" description="Helical" evidence="4">
    <location>
        <begin position="17"/>
        <end position="35"/>
    </location>
</feature>
<dbReference type="GO" id="GO:0016705">
    <property type="term" value="F:oxidoreductase activity, acting on paired donors, with incorporation or reduction of molecular oxygen"/>
    <property type="evidence" value="ECO:0007669"/>
    <property type="project" value="InterPro"/>
</dbReference>
<proteinExistence type="inferred from homology"/>
<dbReference type="Pfam" id="PF00067">
    <property type="entry name" value="p450"/>
    <property type="match status" value="1"/>
</dbReference>
<comment type="caution">
    <text evidence="5">The sequence shown here is derived from an EMBL/GenBank/DDBJ whole genome shotgun (WGS) entry which is preliminary data.</text>
</comment>
<dbReference type="PANTHER" id="PTHR47955:SF15">
    <property type="entry name" value="CYTOCHROME P450 71A2-LIKE"/>
    <property type="match status" value="1"/>
</dbReference>
<dbReference type="SUPFAM" id="SSF48264">
    <property type="entry name" value="Cytochrome P450"/>
    <property type="match status" value="1"/>
</dbReference>
<sequence length="293" mass="32838">MALLSPVKHYFPLEPNALLLFLSCFIITVLFLLNLNRRTGKSKSNLNLPPSPPKLPIIGNLHQIGTLPHHSFRALYKTYGPIMFLQLGQTPTVVVSSAELASDIMKSHDLNFADRPQGIGPTILLYGCDDVGFGNYGENWRQKKKICVNELLSLRRVQSFKNVREEEACELVKKISELCWSGTGSVNMSELLIATSNDIVCKCVLGNKFNARENTRIGELARKVMINLTAFSVGDYFPSLRWVDFVTGLIPRLKAIFAELDDFFESVIEEHGSKMKRNDGQYSKGTSLLDILL</sequence>
<protein>
    <recommendedName>
        <fullName evidence="7">Cytochrome P450</fullName>
    </recommendedName>
</protein>
<keyword evidence="3" id="KW-0408">Iron</keyword>
<dbReference type="PRINTS" id="PR00463">
    <property type="entry name" value="EP450I"/>
</dbReference>
<evidence type="ECO:0000313" key="6">
    <source>
        <dbReference type="Proteomes" id="UP001293593"/>
    </source>
</evidence>
<dbReference type="Gene3D" id="1.10.630.10">
    <property type="entry name" value="Cytochrome P450"/>
    <property type="match status" value="1"/>
</dbReference>